<dbReference type="AlphaFoldDB" id="A0A7I7UQ60"/>
<keyword evidence="8" id="KW-0862">Zinc</keyword>
<dbReference type="PANTHER" id="PTHR46018">
    <property type="entry name" value="ZINC PHOSPHODIESTERASE ELAC PROTEIN 1"/>
    <property type="match status" value="1"/>
</dbReference>
<dbReference type="Proteomes" id="UP000467252">
    <property type="component" value="Chromosome"/>
</dbReference>
<evidence type="ECO:0000256" key="7">
    <source>
        <dbReference type="ARBA" id="ARBA00022801"/>
    </source>
</evidence>
<keyword evidence="12" id="KW-1185">Reference proteome</keyword>
<keyword evidence="6 9" id="KW-0255">Endonuclease</keyword>
<dbReference type="SUPFAM" id="SSF56281">
    <property type="entry name" value="Metallo-hydrolase/oxidoreductase"/>
    <property type="match status" value="1"/>
</dbReference>
<dbReference type="CDD" id="cd07719">
    <property type="entry name" value="arylsulfatase_AtsA-like_MBL-fold"/>
    <property type="match status" value="1"/>
</dbReference>
<keyword evidence="7 9" id="KW-0378">Hydrolase</keyword>
<dbReference type="InterPro" id="IPR036866">
    <property type="entry name" value="RibonucZ/Hydroxyglut_hydro"/>
</dbReference>
<dbReference type="SMART" id="SM00849">
    <property type="entry name" value="Lactamase_B"/>
    <property type="match status" value="1"/>
</dbReference>
<keyword evidence="3 9" id="KW-0819">tRNA processing</keyword>
<sequence>MIEVTLLGTGSPIPDANRAGPSTLVRAGGQTFLVDCGRGVQQRMTGAGAGANGLAALLLTHLHSDHIADLGDLIISRWVTTFTPDQPPFPIIGPPGTAEVVDATLKAFSFDIGYRIAHHDDLTSPPPVEVHEYTDGVVWDRDGVTITAAPTDHRPVTPTIGFRVEHADASVVLAGDTVPCESLDKLAAGAGALVHTVIRKDLIDALPMQRLRDICDYHSSVEEAAATATRAGVGILILTHYVPAIEPGQEDEWRALAASAFDRQIELGDDLHRVEVHPGVGVKPA</sequence>
<dbReference type="NCBIfam" id="NF000806">
    <property type="entry name" value="PRK00055.2-4"/>
    <property type="match status" value="1"/>
</dbReference>
<accession>A0A7I7UQ60</accession>
<protein>
    <recommendedName>
        <fullName evidence="9">Ribonuclease Z</fullName>
        <shortName evidence="9">RNase Z</shortName>
        <ecNumber evidence="9">3.1.26.11</ecNumber>
    </recommendedName>
    <alternativeName>
        <fullName evidence="9">tRNA 3 endonuclease</fullName>
    </alternativeName>
    <alternativeName>
        <fullName evidence="9">tRNase Z</fullName>
    </alternativeName>
</protein>
<dbReference type="InterPro" id="IPR001279">
    <property type="entry name" value="Metallo-B-lactamas"/>
</dbReference>
<dbReference type="Gene3D" id="3.60.15.10">
    <property type="entry name" value="Ribonuclease Z/Hydroxyacylglutathione hydrolase-like"/>
    <property type="match status" value="1"/>
</dbReference>
<proteinExistence type="inferred from homology"/>
<feature type="active site" description="Proton acceptor" evidence="9">
    <location>
        <position position="65"/>
    </location>
</feature>
<reference evidence="11 12" key="1">
    <citation type="journal article" date="2019" name="Emerg. Microbes Infect.">
        <title>Comprehensive subspecies identification of 175 nontuberculous mycobacteria species based on 7547 genomic profiles.</title>
        <authorList>
            <person name="Matsumoto Y."/>
            <person name="Kinjo T."/>
            <person name="Motooka D."/>
            <person name="Nabeya D."/>
            <person name="Jung N."/>
            <person name="Uechi K."/>
            <person name="Horii T."/>
            <person name="Iida T."/>
            <person name="Fujita J."/>
            <person name="Nakamura S."/>
        </authorList>
    </citation>
    <scope>NUCLEOTIDE SEQUENCE [LARGE SCALE GENOMIC DNA]</scope>
    <source>
        <strain evidence="11 12">JCM 6370</strain>
    </source>
</reference>
<comment type="catalytic activity">
    <reaction evidence="9">
        <text>Endonucleolytic cleavage of RNA, removing extra 3' nucleotides from tRNA precursor, generating 3' termini of tRNAs. A 3'-hydroxy group is left at the tRNA terminus and a 5'-phosphoryl group is left at the trailer molecule.</text>
        <dbReference type="EC" id="3.1.26.11"/>
    </reaction>
</comment>
<evidence type="ECO:0000256" key="2">
    <source>
        <dbReference type="ARBA" id="ARBA00011738"/>
    </source>
</evidence>
<name>A0A7I7UQ60_MYCPV</name>
<comment type="similarity">
    <text evidence="9">Belongs to the RNase Z family.</text>
</comment>
<gene>
    <name evidence="9 11" type="primary">rnz</name>
    <name evidence="11" type="ORF">MPUL_41410</name>
</gene>
<keyword evidence="5" id="KW-0479">Metal-binding</keyword>
<dbReference type="EMBL" id="AP022599">
    <property type="protein sequence ID" value="BBY82983.1"/>
    <property type="molecule type" value="Genomic_DNA"/>
</dbReference>
<evidence type="ECO:0000256" key="5">
    <source>
        <dbReference type="ARBA" id="ARBA00022723"/>
    </source>
</evidence>
<dbReference type="PANTHER" id="PTHR46018:SF2">
    <property type="entry name" value="ZINC PHOSPHODIESTERASE ELAC PROTEIN 1"/>
    <property type="match status" value="1"/>
</dbReference>
<evidence type="ECO:0000259" key="10">
    <source>
        <dbReference type="SMART" id="SM00849"/>
    </source>
</evidence>
<comment type="caution">
    <text evidence="9">Lacks conserved residue(s) required for the propagation of feature annotation.</text>
</comment>
<comment type="subunit">
    <text evidence="2 9">Homodimer.</text>
</comment>
<evidence type="ECO:0000313" key="11">
    <source>
        <dbReference type="EMBL" id="BBY82983.1"/>
    </source>
</evidence>
<dbReference type="InterPro" id="IPR013471">
    <property type="entry name" value="RNase_Z/BN"/>
</dbReference>
<evidence type="ECO:0000256" key="6">
    <source>
        <dbReference type="ARBA" id="ARBA00022759"/>
    </source>
</evidence>
<evidence type="ECO:0000313" key="12">
    <source>
        <dbReference type="Proteomes" id="UP000467252"/>
    </source>
</evidence>
<feature type="domain" description="Metallo-beta-lactamase" evidence="10">
    <location>
        <begin position="19"/>
        <end position="218"/>
    </location>
</feature>
<dbReference type="GO" id="GO:0042781">
    <property type="term" value="F:3'-tRNA processing endoribonuclease activity"/>
    <property type="evidence" value="ECO:0007669"/>
    <property type="project" value="UniProtKB-UniRule"/>
</dbReference>
<dbReference type="HAMAP" id="MF_01818">
    <property type="entry name" value="RNase_Z_BN"/>
    <property type="match status" value="1"/>
</dbReference>
<evidence type="ECO:0000256" key="4">
    <source>
        <dbReference type="ARBA" id="ARBA00022722"/>
    </source>
</evidence>
<evidence type="ECO:0000256" key="3">
    <source>
        <dbReference type="ARBA" id="ARBA00022694"/>
    </source>
</evidence>
<comment type="function">
    <text evidence="9">Zinc phosphodiesterase, which displays some tRNA 3'-processing endonuclease activity. Probably involved in tRNA maturation, by removing a 3'-trailer from precursor tRNA.</text>
</comment>
<dbReference type="GO" id="GO:0046872">
    <property type="term" value="F:metal ion binding"/>
    <property type="evidence" value="ECO:0007669"/>
    <property type="project" value="UniProtKB-KW"/>
</dbReference>
<dbReference type="InterPro" id="IPR044094">
    <property type="entry name" value="AtsA-like_MBL-fold"/>
</dbReference>
<dbReference type="Pfam" id="PF12706">
    <property type="entry name" value="Lactamase_B_2"/>
    <property type="match status" value="1"/>
</dbReference>
<dbReference type="RefSeq" id="WP_163903493.1">
    <property type="nucleotide sequence ID" value="NZ_AP022599.1"/>
</dbReference>
<evidence type="ECO:0000256" key="8">
    <source>
        <dbReference type="ARBA" id="ARBA00022833"/>
    </source>
</evidence>
<evidence type="ECO:0000256" key="9">
    <source>
        <dbReference type="HAMAP-Rule" id="MF_01818"/>
    </source>
</evidence>
<evidence type="ECO:0000256" key="1">
    <source>
        <dbReference type="ARBA" id="ARBA00001947"/>
    </source>
</evidence>
<keyword evidence="4 9" id="KW-0540">Nuclease</keyword>
<comment type="cofactor">
    <cofactor evidence="1">
        <name>Zn(2+)</name>
        <dbReference type="ChEBI" id="CHEBI:29105"/>
    </cofactor>
</comment>
<dbReference type="EC" id="3.1.26.11" evidence="9"/>
<organism evidence="11 12">
    <name type="scientific">Mycolicibacterium pulveris</name>
    <name type="common">Mycobacterium pulveris</name>
    <dbReference type="NCBI Taxonomy" id="36813"/>
    <lineage>
        <taxon>Bacteria</taxon>
        <taxon>Bacillati</taxon>
        <taxon>Actinomycetota</taxon>
        <taxon>Actinomycetes</taxon>
        <taxon>Mycobacteriales</taxon>
        <taxon>Mycobacteriaceae</taxon>
        <taxon>Mycolicibacterium</taxon>
    </lineage>
</organism>